<gene>
    <name evidence="3" type="ORF">EI97DRAFT_43682</name>
</gene>
<keyword evidence="1" id="KW-0472">Membrane</keyword>
<feature type="transmembrane region" description="Helical" evidence="1">
    <location>
        <begin position="103"/>
        <end position="127"/>
    </location>
</feature>
<organism evidence="3 4">
    <name type="scientific">Westerdykella ornata</name>
    <dbReference type="NCBI Taxonomy" id="318751"/>
    <lineage>
        <taxon>Eukaryota</taxon>
        <taxon>Fungi</taxon>
        <taxon>Dikarya</taxon>
        <taxon>Ascomycota</taxon>
        <taxon>Pezizomycotina</taxon>
        <taxon>Dothideomycetes</taxon>
        <taxon>Pleosporomycetidae</taxon>
        <taxon>Pleosporales</taxon>
        <taxon>Sporormiaceae</taxon>
        <taxon>Westerdykella</taxon>
    </lineage>
</organism>
<dbReference type="Proteomes" id="UP000800097">
    <property type="component" value="Unassembled WGS sequence"/>
</dbReference>
<keyword evidence="1" id="KW-0812">Transmembrane</keyword>
<proteinExistence type="predicted"/>
<sequence>MVVLVVVLLSCCIDVVMCMDESVCPSLVWCPLWRWGGVKGFSHKNLVDGNRGKGVSSGMAWLSVGGRGPGWSLLGYFNPFWGYSLWSYLLSTCSCGNMHPHEGCFWICALDVSVASVVIYGVVWTTLVSPCISMVLQMVYRYFNCFYIEPLLLVVRYFHGYTRKPLNRTTEPLPSHPTNPPFSTAHKKLVAAMPGGQK</sequence>
<reference evidence="3" key="1">
    <citation type="journal article" date="2020" name="Stud. Mycol.">
        <title>101 Dothideomycetes genomes: a test case for predicting lifestyles and emergence of pathogens.</title>
        <authorList>
            <person name="Haridas S."/>
            <person name="Albert R."/>
            <person name="Binder M."/>
            <person name="Bloem J."/>
            <person name="Labutti K."/>
            <person name="Salamov A."/>
            <person name="Andreopoulos B."/>
            <person name="Baker S."/>
            <person name="Barry K."/>
            <person name="Bills G."/>
            <person name="Bluhm B."/>
            <person name="Cannon C."/>
            <person name="Castanera R."/>
            <person name="Culley D."/>
            <person name="Daum C."/>
            <person name="Ezra D."/>
            <person name="Gonzalez J."/>
            <person name="Henrissat B."/>
            <person name="Kuo A."/>
            <person name="Liang C."/>
            <person name="Lipzen A."/>
            <person name="Lutzoni F."/>
            <person name="Magnuson J."/>
            <person name="Mondo S."/>
            <person name="Nolan M."/>
            <person name="Ohm R."/>
            <person name="Pangilinan J."/>
            <person name="Park H.-J."/>
            <person name="Ramirez L."/>
            <person name="Alfaro M."/>
            <person name="Sun H."/>
            <person name="Tritt A."/>
            <person name="Yoshinaga Y."/>
            <person name="Zwiers L.-H."/>
            <person name="Turgeon B."/>
            <person name="Goodwin S."/>
            <person name="Spatafora J."/>
            <person name="Crous P."/>
            <person name="Grigoriev I."/>
        </authorList>
    </citation>
    <scope>NUCLEOTIDE SEQUENCE</scope>
    <source>
        <strain evidence="3">CBS 379.55</strain>
    </source>
</reference>
<dbReference type="GeneID" id="54552385"/>
<keyword evidence="1" id="KW-1133">Transmembrane helix</keyword>
<evidence type="ECO:0000256" key="1">
    <source>
        <dbReference type="SAM" id="Phobius"/>
    </source>
</evidence>
<protein>
    <submittedName>
        <fullName evidence="3">Uncharacterized protein</fullName>
    </submittedName>
</protein>
<dbReference type="RefSeq" id="XP_033654085.1">
    <property type="nucleotide sequence ID" value="XM_033799210.1"/>
</dbReference>
<keyword evidence="2" id="KW-0732">Signal</keyword>
<evidence type="ECO:0000313" key="3">
    <source>
        <dbReference type="EMBL" id="KAF2276546.1"/>
    </source>
</evidence>
<feature type="chain" id="PRO_5025511182" evidence="2">
    <location>
        <begin position="19"/>
        <end position="198"/>
    </location>
</feature>
<accession>A0A6A6JLL7</accession>
<keyword evidence="4" id="KW-1185">Reference proteome</keyword>
<feature type="signal peptide" evidence="2">
    <location>
        <begin position="1"/>
        <end position="18"/>
    </location>
</feature>
<feature type="transmembrane region" description="Helical" evidence="1">
    <location>
        <begin position="139"/>
        <end position="158"/>
    </location>
</feature>
<evidence type="ECO:0000256" key="2">
    <source>
        <dbReference type="SAM" id="SignalP"/>
    </source>
</evidence>
<name>A0A6A6JLL7_WESOR</name>
<evidence type="ECO:0000313" key="4">
    <source>
        <dbReference type="Proteomes" id="UP000800097"/>
    </source>
</evidence>
<feature type="transmembrane region" description="Helical" evidence="1">
    <location>
        <begin position="71"/>
        <end position="91"/>
    </location>
</feature>
<dbReference type="AlphaFoldDB" id="A0A6A6JLL7"/>
<dbReference type="EMBL" id="ML986493">
    <property type="protein sequence ID" value="KAF2276546.1"/>
    <property type="molecule type" value="Genomic_DNA"/>
</dbReference>